<organism evidence="2 3">
    <name type="scientific">Peronospora matthiolae</name>
    <dbReference type="NCBI Taxonomy" id="2874970"/>
    <lineage>
        <taxon>Eukaryota</taxon>
        <taxon>Sar</taxon>
        <taxon>Stramenopiles</taxon>
        <taxon>Oomycota</taxon>
        <taxon>Peronosporomycetes</taxon>
        <taxon>Peronosporales</taxon>
        <taxon>Peronosporaceae</taxon>
        <taxon>Peronospora</taxon>
    </lineage>
</organism>
<evidence type="ECO:0000313" key="3">
    <source>
        <dbReference type="Proteomes" id="UP001162060"/>
    </source>
</evidence>
<feature type="signal peptide" evidence="1">
    <location>
        <begin position="1"/>
        <end position="18"/>
    </location>
</feature>
<keyword evidence="1" id="KW-0732">Signal</keyword>
<dbReference type="EMBL" id="CAKLBY020000087">
    <property type="protein sequence ID" value="CAK7925582.1"/>
    <property type="molecule type" value="Genomic_DNA"/>
</dbReference>
<dbReference type="Proteomes" id="UP001162060">
    <property type="component" value="Unassembled WGS sequence"/>
</dbReference>
<gene>
    <name evidence="2" type="ORF">PM001_LOCUS10732</name>
</gene>
<reference evidence="2" key="1">
    <citation type="submission" date="2024-01" db="EMBL/GenBank/DDBJ databases">
        <authorList>
            <person name="Webb A."/>
        </authorList>
    </citation>
    <scope>NUCLEOTIDE SEQUENCE</scope>
    <source>
        <strain evidence="2">Pm1</strain>
    </source>
</reference>
<name>A0AAV1TWI5_9STRA</name>
<sequence>MIKRFLLFVLLISPGAVSDALLALKASTVPDGTISVNEQAAKDKVRGKQALEPSEDITAAAAGEERAPISVPVLEGHLKDTSEKMYDWISRMARKSAFWKKAKSALTKEEKALQKVAWRKVEEASCVTETAWRNDFGEKLAEYEKKLQNARAAWDKDKAARKRIEAARETNEAAWEAKLAATGDEKIKSLSLLARSDLSKDIRMFKDLEAEWQAKKNAWIKTETELKADVLSTKVLLVNKLVKTYQPQFEKLMAHGITREVYQNLLGLESSTIAKYRWKRDLITSYSVDELKYAKYLYFDKYLENEGELSKLEDWAVKFV</sequence>
<accession>A0AAV1TWI5</accession>
<evidence type="ECO:0008006" key="4">
    <source>
        <dbReference type="Google" id="ProtNLM"/>
    </source>
</evidence>
<evidence type="ECO:0000313" key="2">
    <source>
        <dbReference type="EMBL" id="CAK7925582.1"/>
    </source>
</evidence>
<dbReference type="AlphaFoldDB" id="A0AAV1TWI5"/>
<feature type="chain" id="PRO_5043438412" description="RxLR effector candidate protein" evidence="1">
    <location>
        <begin position="19"/>
        <end position="320"/>
    </location>
</feature>
<proteinExistence type="predicted"/>
<evidence type="ECO:0000256" key="1">
    <source>
        <dbReference type="SAM" id="SignalP"/>
    </source>
</evidence>
<comment type="caution">
    <text evidence="2">The sequence shown here is derived from an EMBL/GenBank/DDBJ whole genome shotgun (WGS) entry which is preliminary data.</text>
</comment>
<protein>
    <recommendedName>
        <fullName evidence="4">RxLR effector candidate protein</fullName>
    </recommendedName>
</protein>